<dbReference type="Proteomes" id="UP000054823">
    <property type="component" value="Unassembled WGS sequence"/>
</dbReference>
<evidence type="ECO:0000313" key="1">
    <source>
        <dbReference type="EMBL" id="CUH51408.1"/>
    </source>
</evidence>
<keyword evidence="2" id="KW-1185">Reference proteome</keyword>
<dbReference type="EMBL" id="CYPW01000006">
    <property type="protein sequence ID" value="CUH51408.1"/>
    <property type="molecule type" value="Genomic_DNA"/>
</dbReference>
<sequence>MAKAKGRNHEANHSWEAVEQMTSHVVKALAIGAGLFWAAGAQAQASSENQVNAITDWSVFEHKESGKNECWAVSTAKESVNTRSGQVVAVRRSDILLLVSYVPHADAKGQVGFTGGYPFAGGSTVDVTIGDQKFVMITDGEWAWPASAGDDAKLVAAMKRGADATFKARSSRGTQTADTFSLRGFTAAVEDAEKRCN</sequence>
<dbReference type="InterPro" id="IPR010642">
    <property type="entry name" value="Invasion_prot_B"/>
</dbReference>
<gene>
    <name evidence="1" type="ORF">SHM7688_00844</name>
</gene>
<evidence type="ECO:0008006" key="3">
    <source>
        <dbReference type="Google" id="ProtNLM"/>
    </source>
</evidence>
<accession>A0A0P1EMY3</accession>
<reference evidence="1 2" key="1">
    <citation type="submission" date="2015-09" db="EMBL/GenBank/DDBJ databases">
        <authorList>
            <consortium name="Swine Surveillance"/>
        </authorList>
    </citation>
    <scope>NUCLEOTIDE SEQUENCE [LARGE SCALE GENOMIC DNA]</scope>
    <source>
        <strain evidence="1 2">CECT 7688</strain>
    </source>
</reference>
<dbReference type="AlphaFoldDB" id="A0A0P1EMY3"/>
<dbReference type="InterPro" id="IPR038696">
    <property type="entry name" value="IalB_sf"/>
</dbReference>
<name>A0A0P1EMY3_9RHOB</name>
<proteinExistence type="predicted"/>
<organism evidence="1 2">
    <name type="scientific">Shimia marina</name>
    <dbReference type="NCBI Taxonomy" id="321267"/>
    <lineage>
        <taxon>Bacteria</taxon>
        <taxon>Pseudomonadati</taxon>
        <taxon>Pseudomonadota</taxon>
        <taxon>Alphaproteobacteria</taxon>
        <taxon>Rhodobacterales</taxon>
        <taxon>Roseobacteraceae</taxon>
    </lineage>
</organism>
<dbReference type="Pfam" id="PF06776">
    <property type="entry name" value="IalB"/>
    <property type="match status" value="1"/>
</dbReference>
<protein>
    <recommendedName>
        <fullName evidence="3">Invasion protein B, involved in pathogenesis</fullName>
    </recommendedName>
</protein>
<dbReference type="STRING" id="321267.SHM7688_00844"/>
<dbReference type="Gene3D" id="2.60.40.1880">
    <property type="entry name" value="Invasion associated locus B (IalB) protein"/>
    <property type="match status" value="1"/>
</dbReference>
<evidence type="ECO:0000313" key="2">
    <source>
        <dbReference type="Proteomes" id="UP000054823"/>
    </source>
</evidence>